<comment type="similarity">
    <text evidence="1">Belongs to the metallo-dependent hydrolases superfamily. Peptidase M19 family.</text>
</comment>
<dbReference type="SUPFAM" id="SSF51556">
    <property type="entry name" value="Metallo-dependent hydrolases"/>
    <property type="match status" value="1"/>
</dbReference>
<dbReference type="PROSITE" id="PS00869">
    <property type="entry name" value="RENAL_DIPEPTIDASE_1"/>
    <property type="match status" value="1"/>
</dbReference>
<reference evidence="2" key="2">
    <citation type="submission" date="2023-05" db="EMBL/GenBank/DDBJ databases">
        <authorList>
            <person name="Fouks B."/>
        </authorList>
    </citation>
    <scope>NUCLEOTIDE SEQUENCE</scope>
    <source>
        <strain evidence="2">Stay&amp;Tobe</strain>
        <tissue evidence="2">Testes</tissue>
    </source>
</reference>
<protein>
    <recommendedName>
        <fullName evidence="1">Dipeptidase</fullName>
        <ecNumber evidence="1">3.4.13.19</ecNumber>
    </recommendedName>
</protein>
<dbReference type="PROSITE" id="PS51365">
    <property type="entry name" value="RENAL_DIPEPTIDASE_2"/>
    <property type="match status" value="1"/>
</dbReference>
<organism evidence="2 3">
    <name type="scientific">Diploptera punctata</name>
    <name type="common">Pacific beetle cockroach</name>
    <dbReference type="NCBI Taxonomy" id="6984"/>
    <lineage>
        <taxon>Eukaryota</taxon>
        <taxon>Metazoa</taxon>
        <taxon>Ecdysozoa</taxon>
        <taxon>Arthropoda</taxon>
        <taxon>Hexapoda</taxon>
        <taxon>Insecta</taxon>
        <taxon>Pterygota</taxon>
        <taxon>Neoptera</taxon>
        <taxon>Polyneoptera</taxon>
        <taxon>Dictyoptera</taxon>
        <taxon>Blattodea</taxon>
        <taxon>Blaberoidea</taxon>
        <taxon>Blaberidae</taxon>
        <taxon>Diplopterinae</taxon>
        <taxon>Diploptera</taxon>
    </lineage>
</organism>
<keyword evidence="1" id="KW-0472">Membrane</keyword>
<evidence type="ECO:0000256" key="1">
    <source>
        <dbReference type="RuleBase" id="RU341113"/>
    </source>
</evidence>
<evidence type="ECO:0000313" key="2">
    <source>
        <dbReference type="EMBL" id="KAJ9596044.1"/>
    </source>
</evidence>
<dbReference type="GO" id="GO:0046872">
    <property type="term" value="F:metal ion binding"/>
    <property type="evidence" value="ECO:0007669"/>
    <property type="project" value="UniProtKB-UniRule"/>
</dbReference>
<keyword evidence="1" id="KW-0449">Lipoprotein</keyword>
<keyword evidence="1" id="KW-0336">GPI-anchor</keyword>
<dbReference type="PANTHER" id="PTHR10443:SF45">
    <property type="entry name" value="DIPEPTIDASE"/>
    <property type="match status" value="1"/>
</dbReference>
<name>A0AAD8ABP9_DIPPU</name>
<dbReference type="CDD" id="cd01301">
    <property type="entry name" value="rDP_like"/>
    <property type="match status" value="1"/>
</dbReference>
<accession>A0AAD8ABP9</accession>
<dbReference type="GO" id="GO:0070573">
    <property type="term" value="F:metallodipeptidase activity"/>
    <property type="evidence" value="ECO:0007669"/>
    <property type="project" value="InterPro"/>
</dbReference>
<comment type="subcellular location">
    <subcellularLocation>
        <location evidence="1">Membrane</location>
        <topology evidence="1">Lipid-anchor</topology>
        <topology evidence="1">GPI-anchor</topology>
    </subcellularLocation>
</comment>
<gene>
    <name evidence="2" type="ORF">L9F63_012777</name>
</gene>
<dbReference type="InterPro" id="IPR000180">
    <property type="entry name" value="Dipep_AS"/>
</dbReference>
<dbReference type="Pfam" id="PF01244">
    <property type="entry name" value="Peptidase_M19"/>
    <property type="match status" value="1"/>
</dbReference>
<keyword evidence="1" id="KW-0378">Hydrolase</keyword>
<feature type="signal peptide" evidence="1">
    <location>
        <begin position="1"/>
        <end position="22"/>
    </location>
</feature>
<dbReference type="EMBL" id="JASPKZ010002299">
    <property type="protein sequence ID" value="KAJ9596044.1"/>
    <property type="molecule type" value="Genomic_DNA"/>
</dbReference>
<keyword evidence="1" id="KW-0482">Metalloprotease</keyword>
<evidence type="ECO:0000313" key="3">
    <source>
        <dbReference type="Proteomes" id="UP001233999"/>
    </source>
</evidence>
<dbReference type="Proteomes" id="UP001233999">
    <property type="component" value="Unassembled WGS sequence"/>
</dbReference>
<keyword evidence="1" id="KW-0479">Metal-binding</keyword>
<feature type="chain" id="PRO_5041766727" description="Dipeptidase" evidence="1">
    <location>
        <begin position="23"/>
        <end position="416"/>
    </location>
</feature>
<keyword evidence="3" id="KW-1185">Reference proteome</keyword>
<comment type="subunit">
    <text evidence="1">Homodimer; disulfide-linked.</text>
</comment>
<keyword evidence="1" id="KW-0224">Dipeptidase</keyword>
<keyword evidence="1" id="KW-0732">Signal</keyword>
<keyword evidence="1" id="KW-1015">Disulfide bond</keyword>
<dbReference type="EC" id="3.4.13.19" evidence="1"/>
<keyword evidence="1" id="KW-0645">Protease</keyword>
<keyword evidence="1" id="KW-0325">Glycoprotein</keyword>
<comment type="catalytic activity">
    <reaction evidence="1">
        <text>an L-aminoacyl-L-amino acid + H2O = 2 an L-alpha-amino acid</text>
        <dbReference type="Rhea" id="RHEA:48940"/>
        <dbReference type="ChEBI" id="CHEBI:15377"/>
        <dbReference type="ChEBI" id="CHEBI:59869"/>
        <dbReference type="ChEBI" id="CHEBI:77460"/>
        <dbReference type="EC" id="3.4.13.19"/>
    </reaction>
</comment>
<dbReference type="Gene3D" id="3.20.20.140">
    <property type="entry name" value="Metal-dependent hydrolases"/>
    <property type="match status" value="1"/>
</dbReference>
<comment type="caution">
    <text evidence="2">The sequence shown here is derived from an EMBL/GenBank/DDBJ whole genome shotgun (WGS) entry which is preliminary data.</text>
</comment>
<keyword evidence="1" id="KW-0862">Zinc</keyword>
<dbReference type="GO" id="GO:0006508">
    <property type="term" value="P:proteolysis"/>
    <property type="evidence" value="ECO:0007669"/>
    <property type="project" value="UniProtKB-KW"/>
</dbReference>
<dbReference type="PANTHER" id="PTHR10443">
    <property type="entry name" value="MICROSOMAL DIPEPTIDASE"/>
    <property type="match status" value="1"/>
</dbReference>
<comment type="cofactor">
    <cofactor evidence="1">
        <name>Zn(2+)</name>
        <dbReference type="ChEBI" id="CHEBI:29105"/>
    </cofactor>
</comment>
<dbReference type="InterPro" id="IPR032466">
    <property type="entry name" value="Metal_Hydrolase"/>
</dbReference>
<sequence length="416" mass="46352">MMGLHCQLVGAVVVTVLTSTLALSLIPRGSDVLLKVPLIDGHNDLPYNLRMYVKNQLNKIDLSTDLTQDPVWGQLENSHTDLPRLRAGRLGAQFWSAFTECDSQYKDSVQVTLEQIDVIRRMVKAYPQDFQFVHSAQGILDAFKKGKIGSLIGVEGGHSIGNELAVLRILYRSGVRYMTLTHECNTPWADSSPADDPSSDVIAEHNGITTFGEAVVLEMNRLGMMVDLSHVSYKTMQDVLKITRAPVIFSHSSAYAICPHHRNVQDDILNTVRENGGVVMVNFFSEYVNCDNSRQATLEDVVAHINYIRQVAGVDHVGIGGDYDGVPSTPVGLEDVSKYPDLFDRLADTRPGEPVWTQEDLKKLAGLNLIRVFKQVELVRDQLNEIGLSPLESQIQRSDLKNNIRCKSDFYTVIEN</sequence>
<dbReference type="GO" id="GO:0098552">
    <property type="term" value="C:side of membrane"/>
    <property type="evidence" value="ECO:0007669"/>
    <property type="project" value="UniProtKB-KW"/>
</dbReference>
<dbReference type="FunFam" id="3.20.20.140:FF:000030">
    <property type="entry name" value="Dipeptidase"/>
    <property type="match status" value="1"/>
</dbReference>
<reference evidence="2" key="1">
    <citation type="journal article" date="2023" name="IScience">
        <title>Live-bearing cockroach genome reveals convergent evolutionary mechanisms linked to viviparity in insects and beyond.</title>
        <authorList>
            <person name="Fouks B."/>
            <person name="Harrison M.C."/>
            <person name="Mikhailova A.A."/>
            <person name="Marchal E."/>
            <person name="English S."/>
            <person name="Carruthers M."/>
            <person name="Jennings E.C."/>
            <person name="Chiamaka E.L."/>
            <person name="Frigard R.A."/>
            <person name="Pippel M."/>
            <person name="Attardo G.M."/>
            <person name="Benoit J.B."/>
            <person name="Bornberg-Bauer E."/>
            <person name="Tobe S.S."/>
        </authorList>
    </citation>
    <scope>NUCLEOTIDE SEQUENCE</scope>
    <source>
        <strain evidence="2">Stay&amp;Tobe</strain>
    </source>
</reference>
<dbReference type="InterPro" id="IPR008257">
    <property type="entry name" value="Pept_M19"/>
</dbReference>
<dbReference type="AlphaFoldDB" id="A0AAD8ABP9"/>
<proteinExistence type="inferred from homology"/>